<evidence type="ECO:0000256" key="8">
    <source>
        <dbReference type="ARBA" id="ARBA00023004"/>
    </source>
</evidence>
<keyword evidence="4" id="KW-0001">2Fe-2S</keyword>
<evidence type="ECO:0000256" key="4">
    <source>
        <dbReference type="ARBA" id="ARBA00022714"/>
    </source>
</evidence>
<evidence type="ECO:0000259" key="10">
    <source>
        <dbReference type="PROSITE" id="PS51296"/>
    </source>
</evidence>
<evidence type="ECO:0000256" key="5">
    <source>
        <dbReference type="ARBA" id="ARBA00022723"/>
    </source>
</evidence>
<dbReference type="Gene3D" id="2.102.10.10">
    <property type="entry name" value="Rieske [2Fe-2S] iron-sulphur domain"/>
    <property type="match status" value="1"/>
</dbReference>
<dbReference type="SUPFAM" id="SSF50022">
    <property type="entry name" value="ISP domain"/>
    <property type="match status" value="1"/>
</dbReference>
<dbReference type="PROSITE" id="PS51296">
    <property type="entry name" value="RIESKE"/>
    <property type="match status" value="1"/>
</dbReference>
<dbReference type="PRINTS" id="PR00411">
    <property type="entry name" value="PNDRDTASEI"/>
</dbReference>
<evidence type="ECO:0000313" key="11">
    <source>
        <dbReference type="EMBL" id="KAK0523513.1"/>
    </source>
</evidence>
<dbReference type="InterPro" id="IPR017941">
    <property type="entry name" value="Rieske_2Fe-2S"/>
</dbReference>
<dbReference type="PANTHER" id="PTHR43557:SF2">
    <property type="entry name" value="RIESKE DOMAIN-CONTAINING PROTEIN-RELATED"/>
    <property type="match status" value="1"/>
</dbReference>
<keyword evidence="3" id="KW-0285">Flavoprotein</keyword>
<evidence type="ECO:0000256" key="1">
    <source>
        <dbReference type="ARBA" id="ARBA00001974"/>
    </source>
</evidence>
<reference evidence="11" key="1">
    <citation type="journal article" date="2023" name="PhytoFront">
        <title>Draft Genome Resources of Seven Strains of Tilletia horrida, Causal Agent of Kernel Smut of Rice.</title>
        <authorList>
            <person name="Khanal S."/>
            <person name="Antony Babu S."/>
            <person name="Zhou X.G."/>
        </authorList>
    </citation>
    <scope>NUCLEOTIDE SEQUENCE</scope>
    <source>
        <strain evidence="11">TX3</strain>
    </source>
</reference>
<organism evidence="11 12">
    <name type="scientific">Tilletia horrida</name>
    <dbReference type="NCBI Taxonomy" id="155126"/>
    <lineage>
        <taxon>Eukaryota</taxon>
        <taxon>Fungi</taxon>
        <taxon>Dikarya</taxon>
        <taxon>Basidiomycota</taxon>
        <taxon>Ustilaginomycotina</taxon>
        <taxon>Exobasidiomycetes</taxon>
        <taxon>Tilletiales</taxon>
        <taxon>Tilletiaceae</taxon>
        <taxon>Tilletia</taxon>
    </lineage>
</organism>
<comment type="caution">
    <text evidence="11">The sequence shown here is derived from an EMBL/GenBank/DDBJ whole genome shotgun (WGS) entry which is preliminary data.</text>
</comment>
<dbReference type="EMBL" id="JAPDMQ010000508">
    <property type="protein sequence ID" value="KAK0523513.1"/>
    <property type="molecule type" value="Genomic_DNA"/>
</dbReference>
<keyword evidence="6" id="KW-0274">FAD</keyword>
<keyword evidence="5" id="KW-0479">Metal-binding</keyword>
<dbReference type="AlphaFoldDB" id="A0AAN6G8T2"/>
<feature type="domain" description="Rieske" evidence="10">
    <location>
        <begin position="6"/>
        <end position="107"/>
    </location>
</feature>
<dbReference type="PRINTS" id="PR00368">
    <property type="entry name" value="FADPNR"/>
</dbReference>
<evidence type="ECO:0000256" key="9">
    <source>
        <dbReference type="ARBA" id="ARBA00023014"/>
    </source>
</evidence>
<evidence type="ECO:0000256" key="6">
    <source>
        <dbReference type="ARBA" id="ARBA00022827"/>
    </source>
</evidence>
<comment type="similarity">
    <text evidence="2">Belongs to the FAD-dependent oxidoreductase family.</text>
</comment>
<dbReference type="Pfam" id="PF07992">
    <property type="entry name" value="Pyr_redox_2"/>
    <property type="match status" value="1"/>
</dbReference>
<dbReference type="InterPro" id="IPR016156">
    <property type="entry name" value="FAD/NAD-linked_Rdtase_dimer_sf"/>
</dbReference>
<dbReference type="Gene3D" id="3.30.390.30">
    <property type="match status" value="1"/>
</dbReference>
<dbReference type="InterPro" id="IPR036922">
    <property type="entry name" value="Rieske_2Fe-2S_sf"/>
</dbReference>
<dbReference type="CDD" id="cd03478">
    <property type="entry name" value="Rieske_AIFL_N"/>
    <property type="match status" value="1"/>
</dbReference>
<evidence type="ECO:0000313" key="12">
    <source>
        <dbReference type="Proteomes" id="UP001176521"/>
    </source>
</evidence>
<dbReference type="SUPFAM" id="SSF55424">
    <property type="entry name" value="FAD/NAD-linked reductases, dimerisation (C-terminal) domain"/>
    <property type="match status" value="1"/>
</dbReference>
<dbReference type="Proteomes" id="UP001176521">
    <property type="component" value="Unassembled WGS sequence"/>
</dbReference>
<keyword evidence="8" id="KW-0408">Iron</keyword>
<dbReference type="Gene3D" id="3.50.50.60">
    <property type="entry name" value="FAD/NAD(P)-binding domain"/>
    <property type="match status" value="2"/>
</dbReference>
<dbReference type="GO" id="GO:0005737">
    <property type="term" value="C:cytoplasm"/>
    <property type="evidence" value="ECO:0007669"/>
    <property type="project" value="TreeGrafter"/>
</dbReference>
<sequence length="565" mass="59457">MAPQRVKVASKSDVAPGSMKQVVFAGQGDDAVHVLLSNTKGTFYATSAKCTHYGAPLEKGALSADGKVICPWHGARFDCKTGDIEDAPALDSLLSFPVEIEGEDVYVTADADKLKGKPGVAPACAAGISLESISKSSEKGTVIVGGGSAAIHLIESARKEGYPGKLTLLTAEAYAPIDRPKLSKGLVEDVDALLWRSKSHLQHKLAVELRENAEVTGVDVQAKVVKLADGSTVEYDNLVLATGGTPVRLPLPGADGPSVLTLRGIKDVAAINAALGKDGDKDLVVVGSSFIGMELAIAVASNKKAKSVSVIGMESVPLERVLGKDIGAGLMKAQQDKNGIQFYMEAKTESIELEGPNKDVKAVMLKDKDGKEVRLPAGVVVLGVGVRPATAYLKESKGFPELLKDGSVAVDSSFRVKGAQDVFALGDIATAPTRSGKETVRIEHWNVAGAHGRLVGQVLAGKRKAGDPLTSEQAPPFFWSAMGAQLRYVGAGERPGFDQVHVDGKPEELNFAAFYARGDEVVAVATMGRDPLAVVASELFRINKFPSFSEVKAGRAITQQELTRL</sequence>
<keyword evidence="9" id="KW-0411">Iron-sulfur</keyword>
<evidence type="ECO:0000256" key="2">
    <source>
        <dbReference type="ARBA" id="ARBA00006442"/>
    </source>
</evidence>
<accession>A0AAN6G8T2</accession>
<dbReference type="GO" id="GO:0051537">
    <property type="term" value="F:2 iron, 2 sulfur cluster binding"/>
    <property type="evidence" value="ECO:0007669"/>
    <property type="project" value="UniProtKB-KW"/>
</dbReference>
<evidence type="ECO:0000256" key="7">
    <source>
        <dbReference type="ARBA" id="ARBA00023002"/>
    </source>
</evidence>
<dbReference type="InterPro" id="IPR050446">
    <property type="entry name" value="FAD-oxidoreductase/Apoptosis"/>
</dbReference>
<keyword evidence="7" id="KW-0560">Oxidoreductase</keyword>
<proteinExistence type="inferred from homology"/>
<dbReference type="InterPro" id="IPR023753">
    <property type="entry name" value="FAD/NAD-binding_dom"/>
</dbReference>
<protein>
    <submittedName>
        <fullName evidence="11">Apoptosis-inducing factor 1</fullName>
    </submittedName>
</protein>
<dbReference type="GO" id="GO:0016651">
    <property type="term" value="F:oxidoreductase activity, acting on NAD(P)H"/>
    <property type="evidence" value="ECO:0007669"/>
    <property type="project" value="TreeGrafter"/>
</dbReference>
<dbReference type="SUPFAM" id="SSF51905">
    <property type="entry name" value="FAD/NAD(P)-binding domain"/>
    <property type="match status" value="2"/>
</dbReference>
<comment type="cofactor">
    <cofactor evidence="1">
        <name>FAD</name>
        <dbReference type="ChEBI" id="CHEBI:57692"/>
    </cofactor>
</comment>
<keyword evidence="12" id="KW-1185">Reference proteome</keyword>
<name>A0AAN6G8T2_9BASI</name>
<dbReference type="PANTHER" id="PTHR43557">
    <property type="entry name" value="APOPTOSIS-INDUCING FACTOR 1"/>
    <property type="match status" value="1"/>
</dbReference>
<dbReference type="GO" id="GO:0046872">
    <property type="term" value="F:metal ion binding"/>
    <property type="evidence" value="ECO:0007669"/>
    <property type="project" value="UniProtKB-KW"/>
</dbReference>
<gene>
    <name evidence="11" type="primary">aif1</name>
    <name evidence="11" type="ORF">OC842_006127</name>
</gene>
<dbReference type="InterPro" id="IPR036188">
    <property type="entry name" value="FAD/NAD-bd_sf"/>
</dbReference>
<dbReference type="Pfam" id="PF00355">
    <property type="entry name" value="Rieske"/>
    <property type="match status" value="1"/>
</dbReference>
<evidence type="ECO:0000256" key="3">
    <source>
        <dbReference type="ARBA" id="ARBA00022630"/>
    </source>
</evidence>